<dbReference type="EMBL" id="SRHY01000037">
    <property type="protein sequence ID" value="TFJ91854.1"/>
    <property type="molecule type" value="Genomic_DNA"/>
</dbReference>
<protein>
    <submittedName>
        <fullName evidence="5">TetR/AcrR family transcriptional regulator</fullName>
    </submittedName>
</protein>
<organism evidence="5 6">
    <name type="scientific">Lentibacillus salicampi</name>
    <dbReference type="NCBI Taxonomy" id="175306"/>
    <lineage>
        <taxon>Bacteria</taxon>
        <taxon>Bacillati</taxon>
        <taxon>Bacillota</taxon>
        <taxon>Bacilli</taxon>
        <taxon>Bacillales</taxon>
        <taxon>Bacillaceae</taxon>
        <taxon>Lentibacillus</taxon>
    </lineage>
</organism>
<dbReference type="PANTHER" id="PTHR43479">
    <property type="entry name" value="ACREF/ENVCD OPERON REPRESSOR-RELATED"/>
    <property type="match status" value="1"/>
</dbReference>
<dbReference type="Pfam" id="PF00440">
    <property type="entry name" value="TetR_N"/>
    <property type="match status" value="1"/>
</dbReference>
<evidence type="ECO:0000256" key="2">
    <source>
        <dbReference type="ARBA" id="ARBA00023125"/>
    </source>
</evidence>
<dbReference type="RefSeq" id="WP_135111087.1">
    <property type="nucleotide sequence ID" value="NZ_SRHY01000037.1"/>
</dbReference>
<proteinExistence type="predicted"/>
<evidence type="ECO:0000256" key="1">
    <source>
        <dbReference type="ARBA" id="ARBA00022491"/>
    </source>
</evidence>
<dbReference type="InterPro" id="IPR050624">
    <property type="entry name" value="HTH-type_Tx_Regulator"/>
</dbReference>
<dbReference type="SUPFAM" id="SSF46689">
    <property type="entry name" value="Homeodomain-like"/>
    <property type="match status" value="1"/>
</dbReference>
<dbReference type="PROSITE" id="PS50977">
    <property type="entry name" value="HTH_TETR_2"/>
    <property type="match status" value="1"/>
</dbReference>
<feature type="domain" description="HTH tetR-type" evidence="4">
    <location>
        <begin position="10"/>
        <end position="70"/>
    </location>
</feature>
<gene>
    <name evidence="5" type="ORF">E4U82_15505</name>
</gene>
<dbReference type="SUPFAM" id="SSF48498">
    <property type="entry name" value="Tetracyclin repressor-like, C-terminal domain"/>
    <property type="match status" value="1"/>
</dbReference>
<reference evidence="5 6" key="1">
    <citation type="submission" date="2019-03" db="EMBL/GenBank/DDBJ databases">
        <title>Genome sequence of Lentibacillus salicampi ATCC BAA-719.</title>
        <authorList>
            <person name="Maclea K.S."/>
            <person name="Simoes Junior M."/>
        </authorList>
    </citation>
    <scope>NUCLEOTIDE SEQUENCE [LARGE SCALE GENOMIC DNA]</scope>
    <source>
        <strain evidence="5 6">ATCC BAA-719</strain>
    </source>
</reference>
<dbReference type="GO" id="GO:0003677">
    <property type="term" value="F:DNA binding"/>
    <property type="evidence" value="ECO:0007669"/>
    <property type="project" value="UniProtKB-UniRule"/>
</dbReference>
<keyword evidence="1" id="KW-0678">Repressor</keyword>
<accession>A0A4Y9ABU4</accession>
<name>A0A4Y9ABU4_9BACI</name>
<dbReference type="Proteomes" id="UP000298484">
    <property type="component" value="Unassembled WGS sequence"/>
</dbReference>
<keyword evidence="6" id="KW-1185">Reference proteome</keyword>
<dbReference type="Gene3D" id="1.10.10.60">
    <property type="entry name" value="Homeodomain-like"/>
    <property type="match status" value="1"/>
</dbReference>
<dbReference type="Gene3D" id="1.10.357.10">
    <property type="entry name" value="Tetracycline Repressor, domain 2"/>
    <property type="match status" value="1"/>
</dbReference>
<evidence type="ECO:0000256" key="3">
    <source>
        <dbReference type="PROSITE-ProRule" id="PRU00335"/>
    </source>
</evidence>
<dbReference type="AlphaFoldDB" id="A0A4Y9ABU4"/>
<dbReference type="InterPro" id="IPR023772">
    <property type="entry name" value="DNA-bd_HTH_TetR-type_CS"/>
</dbReference>
<keyword evidence="2 3" id="KW-0238">DNA-binding</keyword>
<dbReference type="InterPro" id="IPR001647">
    <property type="entry name" value="HTH_TetR"/>
</dbReference>
<dbReference type="PROSITE" id="PS01081">
    <property type="entry name" value="HTH_TETR_1"/>
    <property type="match status" value="1"/>
</dbReference>
<dbReference type="PRINTS" id="PR00455">
    <property type="entry name" value="HTHTETR"/>
</dbReference>
<feature type="DNA-binding region" description="H-T-H motif" evidence="3">
    <location>
        <begin position="33"/>
        <end position="52"/>
    </location>
</feature>
<dbReference type="OrthoDB" id="2356263at2"/>
<sequence length="197" mass="22342">MLEETSFISEARREQIIKAAIEALDDIGYVNMSLAKIAKKAKVSTGLISYHFEDKEDVLNHTLDYLLKKQFEYIKERVSKEGSAYDQLIGYIDASLAYQGTHSINNVALIEIIFNARTPDNIPYYKLSGDEEDPLYTYLEGILSHGIKTKEFSEVEPKNVSIMIQGAIAESMLINGKQFNLEAYKNDLVKMVTKMVK</sequence>
<evidence type="ECO:0000259" key="4">
    <source>
        <dbReference type="PROSITE" id="PS50977"/>
    </source>
</evidence>
<dbReference type="InterPro" id="IPR009057">
    <property type="entry name" value="Homeodomain-like_sf"/>
</dbReference>
<dbReference type="PANTHER" id="PTHR43479:SF11">
    <property type="entry name" value="ACREF_ENVCD OPERON REPRESSOR-RELATED"/>
    <property type="match status" value="1"/>
</dbReference>
<comment type="caution">
    <text evidence="5">The sequence shown here is derived from an EMBL/GenBank/DDBJ whole genome shotgun (WGS) entry which is preliminary data.</text>
</comment>
<evidence type="ECO:0000313" key="6">
    <source>
        <dbReference type="Proteomes" id="UP000298484"/>
    </source>
</evidence>
<dbReference type="InterPro" id="IPR036271">
    <property type="entry name" value="Tet_transcr_reg_TetR-rel_C_sf"/>
</dbReference>
<evidence type="ECO:0000313" key="5">
    <source>
        <dbReference type="EMBL" id="TFJ91854.1"/>
    </source>
</evidence>